<gene>
    <name evidence="12" type="ORF">AYI70_g10665</name>
</gene>
<keyword evidence="8 10" id="KW-0472">Membrane</keyword>
<evidence type="ECO:0000256" key="6">
    <source>
        <dbReference type="ARBA" id="ARBA00022989"/>
    </source>
</evidence>
<keyword evidence="3 12" id="KW-0808">Transferase</keyword>
<reference evidence="12 13" key="1">
    <citation type="submission" date="2017-01" db="EMBL/GenBank/DDBJ databases">
        <authorList>
            <person name="Mah S.A."/>
            <person name="Swanson W.J."/>
            <person name="Moy G.W."/>
            <person name="Vacquier V.D."/>
        </authorList>
    </citation>
    <scope>NUCLEOTIDE SEQUENCE [LARGE SCALE GENOMIC DNA]</scope>
    <source>
        <strain evidence="12 13">GSMNP</strain>
    </source>
</reference>
<evidence type="ECO:0000256" key="5">
    <source>
        <dbReference type="ARBA" id="ARBA00022919"/>
    </source>
</evidence>
<dbReference type="PANTHER" id="PTHR21290">
    <property type="entry name" value="SPHINGOMYELIN SYNTHETASE"/>
    <property type="match status" value="1"/>
</dbReference>
<keyword evidence="7" id="KW-0443">Lipid metabolism</keyword>
<evidence type="ECO:0000256" key="7">
    <source>
        <dbReference type="ARBA" id="ARBA00023098"/>
    </source>
</evidence>
<evidence type="ECO:0000259" key="11">
    <source>
        <dbReference type="Pfam" id="PF14360"/>
    </source>
</evidence>
<comment type="similarity">
    <text evidence="2">Belongs to the sphingomyelin synthase family.</text>
</comment>
<evidence type="ECO:0000256" key="9">
    <source>
        <dbReference type="SAM" id="MobiDB-lite"/>
    </source>
</evidence>
<accession>A0A1R1X5H0</accession>
<feature type="region of interest" description="Disordered" evidence="9">
    <location>
        <begin position="277"/>
        <end position="307"/>
    </location>
</feature>
<dbReference type="GO" id="GO:0000139">
    <property type="term" value="C:Golgi membrane"/>
    <property type="evidence" value="ECO:0007669"/>
    <property type="project" value="TreeGrafter"/>
</dbReference>
<dbReference type="Proteomes" id="UP000187283">
    <property type="component" value="Unassembled WGS sequence"/>
</dbReference>
<keyword evidence="13" id="KW-1185">Reference proteome</keyword>
<comment type="subcellular location">
    <subcellularLocation>
        <location evidence="1">Membrane</location>
        <topology evidence="1">Multi-pass membrane protein</topology>
    </subcellularLocation>
</comment>
<dbReference type="AlphaFoldDB" id="A0A1R1X5H0"/>
<dbReference type="GO" id="GO:0047493">
    <property type="term" value="F:ceramide cholinephosphotransferase activity"/>
    <property type="evidence" value="ECO:0007669"/>
    <property type="project" value="TreeGrafter"/>
</dbReference>
<evidence type="ECO:0000256" key="1">
    <source>
        <dbReference type="ARBA" id="ARBA00004141"/>
    </source>
</evidence>
<keyword evidence="6 10" id="KW-1133">Transmembrane helix</keyword>
<dbReference type="STRING" id="133412.A0A1R1X5H0"/>
<comment type="caution">
    <text evidence="12">The sequence shown here is derived from an EMBL/GenBank/DDBJ whole genome shotgun (WGS) entry which is preliminary data.</text>
</comment>
<dbReference type="GO" id="GO:0046513">
    <property type="term" value="P:ceramide biosynthetic process"/>
    <property type="evidence" value="ECO:0007669"/>
    <property type="project" value="TreeGrafter"/>
</dbReference>
<evidence type="ECO:0000256" key="4">
    <source>
        <dbReference type="ARBA" id="ARBA00022692"/>
    </source>
</evidence>
<dbReference type="InterPro" id="IPR045221">
    <property type="entry name" value="Sphingomyelin_synth-like"/>
</dbReference>
<feature type="transmembrane region" description="Helical" evidence="10">
    <location>
        <begin position="74"/>
        <end position="94"/>
    </location>
</feature>
<evidence type="ECO:0000256" key="10">
    <source>
        <dbReference type="SAM" id="Phobius"/>
    </source>
</evidence>
<evidence type="ECO:0000256" key="8">
    <source>
        <dbReference type="ARBA" id="ARBA00023136"/>
    </source>
</evidence>
<keyword evidence="5" id="KW-0746">Sphingolipid metabolism</keyword>
<dbReference type="GO" id="GO:0033188">
    <property type="term" value="F:sphingomyelin synthase activity"/>
    <property type="evidence" value="ECO:0007669"/>
    <property type="project" value="TreeGrafter"/>
</dbReference>
<dbReference type="GO" id="GO:0005789">
    <property type="term" value="C:endoplasmic reticulum membrane"/>
    <property type="evidence" value="ECO:0007669"/>
    <property type="project" value="TreeGrafter"/>
</dbReference>
<feature type="domain" description="Sphingomyelin synthase-like" evidence="11">
    <location>
        <begin position="143"/>
        <end position="212"/>
    </location>
</feature>
<keyword evidence="4 10" id="KW-0812">Transmembrane</keyword>
<dbReference type="GO" id="GO:0005886">
    <property type="term" value="C:plasma membrane"/>
    <property type="evidence" value="ECO:0007669"/>
    <property type="project" value="TreeGrafter"/>
</dbReference>
<evidence type="ECO:0000256" key="3">
    <source>
        <dbReference type="ARBA" id="ARBA00022679"/>
    </source>
</evidence>
<organism evidence="12 13">
    <name type="scientific">Smittium culicis</name>
    <dbReference type="NCBI Taxonomy" id="133412"/>
    <lineage>
        <taxon>Eukaryota</taxon>
        <taxon>Fungi</taxon>
        <taxon>Fungi incertae sedis</taxon>
        <taxon>Zoopagomycota</taxon>
        <taxon>Kickxellomycotina</taxon>
        <taxon>Harpellomycetes</taxon>
        <taxon>Harpellales</taxon>
        <taxon>Legeriomycetaceae</taxon>
        <taxon>Smittium</taxon>
    </lineage>
</organism>
<evidence type="ECO:0000313" key="12">
    <source>
        <dbReference type="EMBL" id="OMJ09885.1"/>
    </source>
</evidence>
<feature type="transmembrane region" description="Helical" evidence="10">
    <location>
        <begin position="171"/>
        <end position="188"/>
    </location>
</feature>
<dbReference type="Pfam" id="PF14360">
    <property type="entry name" value="PAP2_C"/>
    <property type="match status" value="1"/>
</dbReference>
<dbReference type="InterPro" id="IPR025749">
    <property type="entry name" value="Sphingomyelin_synth-like_dom"/>
</dbReference>
<feature type="transmembrane region" description="Helical" evidence="10">
    <location>
        <begin position="148"/>
        <end position="166"/>
    </location>
</feature>
<name>A0A1R1X5H0_9FUNG</name>
<dbReference type="EMBL" id="LSSN01005272">
    <property type="protein sequence ID" value="OMJ09885.1"/>
    <property type="molecule type" value="Genomic_DNA"/>
</dbReference>
<protein>
    <submittedName>
        <fullName evidence="12">Phosphatidylcholine:ceramide cholinephosphotransferase 2</fullName>
    </submittedName>
</protein>
<dbReference type="OrthoDB" id="422827at2759"/>
<evidence type="ECO:0000313" key="13">
    <source>
        <dbReference type="Proteomes" id="UP000187283"/>
    </source>
</evidence>
<feature type="transmembrane region" description="Helical" evidence="10">
    <location>
        <begin position="194"/>
        <end position="214"/>
    </location>
</feature>
<evidence type="ECO:0000256" key="2">
    <source>
        <dbReference type="ARBA" id="ARBA00005441"/>
    </source>
</evidence>
<sequence length="368" mass="41785">MTLSQIITDKQYKSHITTQKINENPLFDVFFGIIPRLSTDRYADISLNSSIIIALIGTYFSLDNWRSRLVVLRRCFWISGSIYLLRTLTIRVTILPPTLGSECMMLHFNDNSNSGNNNYSSLVNVVHDYFDSVMILLSGSTKSCTDNIFSGHASISIVVFLMWWMYSKSKILLAYSAIHTLTTLYLIMATRLHYSVDVILAIAITIGVHLFYFYQLEKQYVCLIAIKSKENIVFPQESDSENYFNLREIVSCPGTINDSATNTAFSTPETFSLISNTQPSLDTNSDSNSHNDIDEYTSSETLQNHTSKSTTQGYFSESLNKSQSYQNFSKCASVSDSQVFYIQRHLSLGFFRKAISWADGLDLRIDDF</sequence>
<dbReference type="PANTHER" id="PTHR21290:SF25">
    <property type="entry name" value="SPHINGOMYELIN SYNTHASE-RELATED PROTEIN 1"/>
    <property type="match status" value="1"/>
</dbReference>
<proteinExistence type="inferred from homology"/>